<dbReference type="Proteomes" id="UP000054166">
    <property type="component" value="Unassembled WGS sequence"/>
</dbReference>
<reference evidence="1 2" key="1">
    <citation type="submission" date="2014-04" db="EMBL/GenBank/DDBJ databases">
        <authorList>
            <consortium name="DOE Joint Genome Institute"/>
            <person name="Kuo A."/>
            <person name="Tarkka M."/>
            <person name="Buscot F."/>
            <person name="Kohler A."/>
            <person name="Nagy L.G."/>
            <person name="Floudas D."/>
            <person name="Copeland A."/>
            <person name="Barry K.W."/>
            <person name="Cichocki N."/>
            <person name="Veneault-Fourrey C."/>
            <person name="LaButti K."/>
            <person name="Lindquist E.A."/>
            <person name="Lipzen A."/>
            <person name="Lundell T."/>
            <person name="Morin E."/>
            <person name="Murat C."/>
            <person name="Sun H."/>
            <person name="Tunlid A."/>
            <person name="Henrissat B."/>
            <person name="Grigoriev I.V."/>
            <person name="Hibbett D.S."/>
            <person name="Martin F."/>
            <person name="Nordberg H.P."/>
            <person name="Cantor M.N."/>
            <person name="Hua S.X."/>
        </authorList>
    </citation>
    <scope>NUCLEOTIDE SEQUENCE [LARGE SCALE GENOMIC DNA]</scope>
    <source>
        <strain evidence="1 2">F 1598</strain>
    </source>
</reference>
<organism evidence="1 2">
    <name type="scientific">Piloderma croceum (strain F 1598)</name>
    <dbReference type="NCBI Taxonomy" id="765440"/>
    <lineage>
        <taxon>Eukaryota</taxon>
        <taxon>Fungi</taxon>
        <taxon>Dikarya</taxon>
        <taxon>Basidiomycota</taxon>
        <taxon>Agaricomycotina</taxon>
        <taxon>Agaricomycetes</taxon>
        <taxon>Agaricomycetidae</taxon>
        <taxon>Atheliales</taxon>
        <taxon>Atheliaceae</taxon>
        <taxon>Piloderma</taxon>
    </lineage>
</organism>
<evidence type="ECO:0000313" key="1">
    <source>
        <dbReference type="EMBL" id="KIM82620.1"/>
    </source>
</evidence>
<reference evidence="2" key="2">
    <citation type="submission" date="2015-01" db="EMBL/GenBank/DDBJ databases">
        <title>Evolutionary Origins and Diversification of the Mycorrhizal Mutualists.</title>
        <authorList>
            <consortium name="DOE Joint Genome Institute"/>
            <consortium name="Mycorrhizal Genomics Consortium"/>
            <person name="Kohler A."/>
            <person name="Kuo A."/>
            <person name="Nagy L.G."/>
            <person name="Floudas D."/>
            <person name="Copeland A."/>
            <person name="Barry K.W."/>
            <person name="Cichocki N."/>
            <person name="Veneault-Fourrey C."/>
            <person name="LaButti K."/>
            <person name="Lindquist E.A."/>
            <person name="Lipzen A."/>
            <person name="Lundell T."/>
            <person name="Morin E."/>
            <person name="Murat C."/>
            <person name="Riley R."/>
            <person name="Ohm R."/>
            <person name="Sun H."/>
            <person name="Tunlid A."/>
            <person name="Henrissat B."/>
            <person name="Grigoriev I.V."/>
            <person name="Hibbett D.S."/>
            <person name="Martin F."/>
        </authorList>
    </citation>
    <scope>NUCLEOTIDE SEQUENCE [LARGE SCALE GENOMIC DNA]</scope>
    <source>
        <strain evidence="2">F 1598</strain>
    </source>
</reference>
<proteinExistence type="predicted"/>
<dbReference type="AlphaFoldDB" id="A0A0C3FDX2"/>
<accession>A0A0C3FDX2</accession>
<name>A0A0C3FDX2_PILCF</name>
<evidence type="ECO:0000313" key="2">
    <source>
        <dbReference type="Proteomes" id="UP000054166"/>
    </source>
</evidence>
<gene>
    <name evidence="1" type="ORF">PILCRDRAFT_820496</name>
</gene>
<sequence>MITDAETDRSKPTSAKYRGNCNNCALFVLESSASVRHFDLDGYEKIDQALLQSNDVVIASLSFAF</sequence>
<dbReference type="InParanoid" id="A0A0C3FDX2"/>
<keyword evidence="2" id="KW-1185">Reference proteome</keyword>
<dbReference type="EMBL" id="KN832994">
    <property type="protein sequence ID" value="KIM82620.1"/>
    <property type="molecule type" value="Genomic_DNA"/>
</dbReference>
<protein>
    <submittedName>
        <fullName evidence="1">Uncharacterized protein</fullName>
    </submittedName>
</protein>
<dbReference type="HOGENOM" id="CLU_2850492_0_0_1"/>